<protein>
    <recommendedName>
        <fullName evidence="2 8">Site-specific DNA-methyltransferase (adenine-specific)</fullName>
        <ecNumber evidence="2 8">2.1.1.72</ecNumber>
    </recommendedName>
</protein>
<dbReference type="EMBL" id="JADINA010000019">
    <property type="protein sequence ID" value="MBO8426149.1"/>
    <property type="molecule type" value="Genomic_DNA"/>
</dbReference>
<dbReference type="PROSITE" id="PS00092">
    <property type="entry name" value="N6_MTASE"/>
    <property type="match status" value="1"/>
</dbReference>
<keyword evidence="4 8" id="KW-0808">Transferase</keyword>
<dbReference type="PANTHER" id="PTHR30481">
    <property type="entry name" value="DNA ADENINE METHYLASE"/>
    <property type="match status" value="1"/>
</dbReference>
<sequence>MEPILKWAGGKRQLLKELLKHVSKNDLQTHTYFEPFIGGGALFLYLAPTTAVINDVNVELVGMYTVIREQPEQLIEQLKIYKEGYPNNYEEIRSLDRNPDFSEVSQVIRAARFIYLNKTCYNGLYRVNSQGYFNVPMGKYKNPDIVNEFRIRKLSEYLKNNKVKISNVDFEKAVKSAKAGDFIYFDPPYDYETTGFTTYSADGFTREDLERLKHSCDTLINKGCIVMVSNNDTSFVNQLFSDDNYQISHIEANRFINCDGQKRTKAKEVIIYGRKN</sequence>
<dbReference type="InterPro" id="IPR012327">
    <property type="entry name" value="MeTrfase_D12"/>
</dbReference>
<dbReference type="InterPro" id="IPR023095">
    <property type="entry name" value="Ade_MeTrfase_dom_2"/>
</dbReference>
<evidence type="ECO:0000313" key="10">
    <source>
        <dbReference type="Proteomes" id="UP000823634"/>
    </source>
</evidence>
<dbReference type="PIRSF" id="PIRSF000398">
    <property type="entry name" value="M_m6A_EcoRV"/>
    <property type="match status" value="1"/>
</dbReference>
<proteinExistence type="inferred from homology"/>
<feature type="binding site" evidence="7">
    <location>
        <position position="55"/>
    </location>
    <ligand>
        <name>S-adenosyl-L-methionine</name>
        <dbReference type="ChEBI" id="CHEBI:59789"/>
    </ligand>
</feature>
<accession>A0A9D9DJ78</accession>
<feature type="binding site" evidence="7">
    <location>
        <position position="11"/>
    </location>
    <ligand>
        <name>S-adenosyl-L-methionine</name>
        <dbReference type="ChEBI" id="CHEBI:59789"/>
    </ligand>
</feature>
<dbReference type="GO" id="GO:0032259">
    <property type="term" value="P:methylation"/>
    <property type="evidence" value="ECO:0007669"/>
    <property type="project" value="UniProtKB-KW"/>
</dbReference>
<evidence type="ECO:0000256" key="7">
    <source>
        <dbReference type="PIRSR" id="PIRSR000398-1"/>
    </source>
</evidence>
<dbReference type="GO" id="GO:1904047">
    <property type="term" value="F:S-adenosyl-L-methionine binding"/>
    <property type="evidence" value="ECO:0007669"/>
    <property type="project" value="TreeGrafter"/>
</dbReference>
<evidence type="ECO:0000256" key="4">
    <source>
        <dbReference type="ARBA" id="ARBA00022679"/>
    </source>
</evidence>
<dbReference type="NCBIfam" id="TIGR00571">
    <property type="entry name" value="dam"/>
    <property type="match status" value="1"/>
</dbReference>
<dbReference type="GO" id="GO:0043565">
    <property type="term" value="F:sequence-specific DNA binding"/>
    <property type="evidence" value="ECO:0007669"/>
    <property type="project" value="TreeGrafter"/>
</dbReference>
<reference evidence="9" key="2">
    <citation type="journal article" date="2021" name="PeerJ">
        <title>Extensive microbial diversity within the chicken gut microbiome revealed by metagenomics and culture.</title>
        <authorList>
            <person name="Gilroy R."/>
            <person name="Ravi A."/>
            <person name="Getino M."/>
            <person name="Pursley I."/>
            <person name="Horton D.L."/>
            <person name="Alikhan N.F."/>
            <person name="Baker D."/>
            <person name="Gharbi K."/>
            <person name="Hall N."/>
            <person name="Watson M."/>
            <person name="Adriaenssens E.M."/>
            <person name="Foster-Nyarko E."/>
            <person name="Jarju S."/>
            <person name="Secka A."/>
            <person name="Antonio M."/>
            <person name="Oren A."/>
            <person name="Chaudhuri R.R."/>
            <person name="La Ragione R."/>
            <person name="Hildebrand F."/>
            <person name="Pallen M.J."/>
        </authorList>
    </citation>
    <scope>NUCLEOTIDE SEQUENCE</scope>
    <source>
        <strain evidence="9">17113</strain>
    </source>
</reference>
<comment type="similarity">
    <text evidence="1 8">Belongs to the N(4)/N(6)-methyltransferase family.</text>
</comment>
<dbReference type="GO" id="GO:0009007">
    <property type="term" value="F:site-specific DNA-methyltransferase (adenine-specific) activity"/>
    <property type="evidence" value="ECO:0007669"/>
    <property type="project" value="UniProtKB-UniRule"/>
</dbReference>
<reference evidence="9" key="1">
    <citation type="submission" date="2020-10" db="EMBL/GenBank/DDBJ databases">
        <authorList>
            <person name="Gilroy R."/>
        </authorList>
    </citation>
    <scope>NUCLEOTIDE SEQUENCE</scope>
    <source>
        <strain evidence="9">17113</strain>
    </source>
</reference>
<name>A0A9D9DJ78_9FIRM</name>
<feature type="binding site" evidence="7">
    <location>
        <position position="186"/>
    </location>
    <ligand>
        <name>S-adenosyl-L-methionine</name>
        <dbReference type="ChEBI" id="CHEBI:59789"/>
    </ligand>
</feature>
<keyword evidence="5 8" id="KW-0949">S-adenosyl-L-methionine</keyword>
<comment type="caution">
    <text evidence="9">The sequence shown here is derived from an EMBL/GenBank/DDBJ whole genome shotgun (WGS) entry which is preliminary data.</text>
</comment>
<evidence type="ECO:0000256" key="1">
    <source>
        <dbReference type="ARBA" id="ARBA00006594"/>
    </source>
</evidence>
<evidence type="ECO:0000256" key="2">
    <source>
        <dbReference type="ARBA" id="ARBA00011900"/>
    </source>
</evidence>
<evidence type="ECO:0000313" key="9">
    <source>
        <dbReference type="EMBL" id="MBO8426149.1"/>
    </source>
</evidence>
<gene>
    <name evidence="9" type="ORF">IAC61_02365</name>
</gene>
<dbReference type="SUPFAM" id="SSF53335">
    <property type="entry name" value="S-adenosyl-L-methionine-dependent methyltransferases"/>
    <property type="match status" value="1"/>
</dbReference>
<dbReference type="AlphaFoldDB" id="A0A9D9DJ78"/>
<dbReference type="EC" id="2.1.1.72" evidence="2 8"/>
<evidence type="ECO:0000256" key="5">
    <source>
        <dbReference type="ARBA" id="ARBA00022691"/>
    </source>
</evidence>
<dbReference type="PRINTS" id="PR00505">
    <property type="entry name" value="D12N6MTFRASE"/>
</dbReference>
<dbReference type="PANTHER" id="PTHR30481:SF3">
    <property type="entry name" value="DNA ADENINE METHYLASE"/>
    <property type="match status" value="1"/>
</dbReference>
<dbReference type="GO" id="GO:0009307">
    <property type="term" value="P:DNA restriction-modification system"/>
    <property type="evidence" value="ECO:0007669"/>
    <property type="project" value="InterPro"/>
</dbReference>
<dbReference type="Gene3D" id="3.40.50.150">
    <property type="entry name" value="Vaccinia Virus protein VP39"/>
    <property type="match status" value="1"/>
</dbReference>
<dbReference type="Pfam" id="PF02086">
    <property type="entry name" value="MethyltransfD12"/>
    <property type="match status" value="1"/>
</dbReference>
<dbReference type="InterPro" id="IPR012263">
    <property type="entry name" value="M_m6A_EcoRV"/>
</dbReference>
<dbReference type="GO" id="GO:0006298">
    <property type="term" value="P:mismatch repair"/>
    <property type="evidence" value="ECO:0007669"/>
    <property type="project" value="TreeGrafter"/>
</dbReference>
<evidence type="ECO:0000256" key="3">
    <source>
        <dbReference type="ARBA" id="ARBA00022603"/>
    </source>
</evidence>
<keyword evidence="3 8" id="KW-0489">Methyltransferase</keyword>
<comment type="catalytic activity">
    <reaction evidence="6 8">
        <text>a 2'-deoxyadenosine in DNA + S-adenosyl-L-methionine = an N(6)-methyl-2'-deoxyadenosine in DNA + S-adenosyl-L-homocysteine + H(+)</text>
        <dbReference type="Rhea" id="RHEA:15197"/>
        <dbReference type="Rhea" id="RHEA-COMP:12418"/>
        <dbReference type="Rhea" id="RHEA-COMP:12419"/>
        <dbReference type="ChEBI" id="CHEBI:15378"/>
        <dbReference type="ChEBI" id="CHEBI:57856"/>
        <dbReference type="ChEBI" id="CHEBI:59789"/>
        <dbReference type="ChEBI" id="CHEBI:90615"/>
        <dbReference type="ChEBI" id="CHEBI:90616"/>
        <dbReference type="EC" id="2.1.1.72"/>
    </reaction>
</comment>
<dbReference type="InterPro" id="IPR029063">
    <property type="entry name" value="SAM-dependent_MTases_sf"/>
</dbReference>
<evidence type="ECO:0000256" key="8">
    <source>
        <dbReference type="RuleBase" id="RU361257"/>
    </source>
</evidence>
<evidence type="ECO:0000256" key="6">
    <source>
        <dbReference type="ARBA" id="ARBA00047942"/>
    </source>
</evidence>
<dbReference type="InterPro" id="IPR002052">
    <property type="entry name" value="DNA_methylase_N6_adenine_CS"/>
</dbReference>
<dbReference type="Gene3D" id="1.10.1020.10">
    <property type="entry name" value="Adenine-specific Methyltransferase, Domain 2"/>
    <property type="match status" value="1"/>
</dbReference>
<organism evidence="9 10">
    <name type="scientific">Candidatus Alloenteromonas pullistercoris</name>
    <dbReference type="NCBI Taxonomy" id="2840785"/>
    <lineage>
        <taxon>Bacteria</taxon>
        <taxon>Bacillati</taxon>
        <taxon>Bacillota</taxon>
        <taxon>Bacillota incertae sedis</taxon>
        <taxon>Candidatus Alloenteromonas</taxon>
    </lineage>
</organism>
<dbReference type="Proteomes" id="UP000823634">
    <property type="component" value="Unassembled WGS sequence"/>
</dbReference>
<feature type="binding site" evidence="7">
    <location>
        <position position="7"/>
    </location>
    <ligand>
        <name>S-adenosyl-L-methionine</name>
        <dbReference type="ChEBI" id="CHEBI:59789"/>
    </ligand>
</feature>